<sequence>MFALLGCVSEPRQSARPGAFSCDGIDGSAAGGNMPCQYKELVNHGLSICIQFLICLQHSIEIGLQASTGFEALLQDRTALALAFIHGTLHFNDDWFIKTKMMRNNFLRARLVTELN</sequence>
<reference evidence="1 2" key="1">
    <citation type="journal article" date="2017" name="Front. Genet.">
        <title>Draft sequencing of the heterozygous diploid genome of Satsuma (Citrus unshiu Marc.) using a hybrid assembly approach.</title>
        <authorList>
            <person name="Shimizu T."/>
            <person name="Tanizawa Y."/>
            <person name="Mochizuki T."/>
            <person name="Nagasaki H."/>
            <person name="Yoshioka T."/>
            <person name="Toyoda A."/>
            <person name="Fujiyama A."/>
            <person name="Kaminuma E."/>
            <person name="Nakamura Y."/>
        </authorList>
    </citation>
    <scope>NUCLEOTIDE SEQUENCE [LARGE SCALE GENOMIC DNA]</scope>
    <source>
        <strain evidence="2">cv. Miyagawa wase</strain>
    </source>
</reference>
<keyword evidence="2" id="KW-1185">Reference proteome</keyword>
<accession>A0A2H5Q6J6</accession>
<proteinExistence type="predicted"/>
<gene>
    <name evidence="1" type="ORF">CUMW_200480</name>
</gene>
<protein>
    <submittedName>
        <fullName evidence="1">Uncharacterized protein</fullName>
    </submittedName>
</protein>
<dbReference type="Proteomes" id="UP000236630">
    <property type="component" value="Unassembled WGS sequence"/>
</dbReference>
<name>A0A2H5Q6J6_CITUN</name>
<evidence type="ECO:0000313" key="2">
    <source>
        <dbReference type="Proteomes" id="UP000236630"/>
    </source>
</evidence>
<organism evidence="1 2">
    <name type="scientific">Citrus unshiu</name>
    <name type="common">Satsuma mandarin</name>
    <name type="synonym">Citrus nobilis var. unshiu</name>
    <dbReference type="NCBI Taxonomy" id="55188"/>
    <lineage>
        <taxon>Eukaryota</taxon>
        <taxon>Viridiplantae</taxon>
        <taxon>Streptophyta</taxon>
        <taxon>Embryophyta</taxon>
        <taxon>Tracheophyta</taxon>
        <taxon>Spermatophyta</taxon>
        <taxon>Magnoliopsida</taxon>
        <taxon>eudicotyledons</taxon>
        <taxon>Gunneridae</taxon>
        <taxon>Pentapetalae</taxon>
        <taxon>rosids</taxon>
        <taxon>malvids</taxon>
        <taxon>Sapindales</taxon>
        <taxon>Rutaceae</taxon>
        <taxon>Aurantioideae</taxon>
        <taxon>Citrus</taxon>
    </lineage>
</organism>
<dbReference type="AlphaFoldDB" id="A0A2H5Q6J6"/>
<evidence type="ECO:0000313" key="1">
    <source>
        <dbReference type="EMBL" id="GAY60246.1"/>
    </source>
</evidence>
<dbReference type="EMBL" id="BDQV01000230">
    <property type="protein sequence ID" value="GAY60246.1"/>
    <property type="molecule type" value="Genomic_DNA"/>
</dbReference>
<comment type="caution">
    <text evidence="1">The sequence shown here is derived from an EMBL/GenBank/DDBJ whole genome shotgun (WGS) entry which is preliminary data.</text>
</comment>